<evidence type="ECO:0000256" key="1">
    <source>
        <dbReference type="SAM" id="SignalP"/>
    </source>
</evidence>
<evidence type="ECO:0000313" key="3">
    <source>
        <dbReference type="Proteomes" id="UP000053676"/>
    </source>
</evidence>
<evidence type="ECO:0000313" key="2">
    <source>
        <dbReference type="EMBL" id="ETN82624.1"/>
    </source>
</evidence>
<keyword evidence="3" id="KW-1185">Reference proteome</keyword>
<sequence length="256" mass="28481">MDGGDMSLHAPMRAFASRSAFLLFLLASPVLPLRCHLYHEIWEDGHKLEITPDICSSSRYCVSAIYRDPDPVKKNGYSHGCDRVDCDESDQMSSTVWHSAPGGLRCRDHRDYGRRGRITDGVWQKPVNLSACFSGDHRRDTIISVEIRDKGKGSRGESAVILDPLAPGFEIVPLRALFNERTKDILIKTNSNGATNGAMLGVTFHCLGDVAQSSKNAETYVGEVFVFPKPTDWGRCHVIMVQLNSEIAKKNFSRLL</sequence>
<keyword evidence="1" id="KW-0732">Signal</keyword>
<dbReference type="EMBL" id="KI658411">
    <property type="protein sequence ID" value="ETN82624.1"/>
    <property type="molecule type" value="Genomic_DNA"/>
</dbReference>
<dbReference type="Proteomes" id="UP000053676">
    <property type="component" value="Unassembled WGS sequence"/>
</dbReference>
<dbReference type="KEGG" id="nai:NECAME_01909"/>
<gene>
    <name evidence="2" type="ORF">NECAME_01909</name>
</gene>
<organism evidence="2 3">
    <name type="scientific">Necator americanus</name>
    <name type="common">Human hookworm</name>
    <dbReference type="NCBI Taxonomy" id="51031"/>
    <lineage>
        <taxon>Eukaryota</taxon>
        <taxon>Metazoa</taxon>
        <taxon>Ecdysozoa</taxon>
        <taxon>Nematoda</taxon>
        <taxon>Chromadorea</taxon>
        <taxon>Rhabditida</taxon>
        <taxon>Rhabditina</taxon>
        <taxon>Rhabditomorpha</taxon>
        <taxon>Strongyloidea</taxon>
        <taxon>Ancylostomatidae</taxon>
        <taxon>Bunostominae</taxon>
        <taxon>Necator</taxon>
    </lineage>
</organism>
<dbReference type="OrthoDB" id="5855683at2759"/>
<dbReference type="AlphaFoldDB" id="W2TLW4"/>
<accession>W2TLW4</accession>
<feature type="chain" id="PRO_5004825176" evidence="1">
    <location>
        <begin position="33"/>
        <end position="256"/>
    </location>
</feature>
<feature type="signal peptide" evidence="1">
    <location>
        <begin position="1"/>
        <end position="32"/>
    </location>
</feature>
<reference evidence="3" key="1">
    <citation type="journal article" date="2014" name="Nat. Genet.">
        <title>Genome of the human hookworm Necator americanus.</title>
        <authorList>
            <person name="Tang Y.T."/>
            <person name="Gao X."/>
            <person name="Rosa B.A."/>
            <person name="Abubucker S."/>
            <person name="Hallsworth-Pepin K."/>
            <person name="Martin J."/>
            <person name="Tyagi R."/>
            <person name="Heizer E."/>
            <person name="Zhang X."/>
            <person name="Bhonagiri-Palsikar V."/>
            <person name="Minx P."/>
            <person name="Warren W.C."/>
            <person name="Wang Q."/>
            <person name="Zhan B."/>
            <person name="Hotez P.J."/>
            <person name="Sternberg P.W."/>
            <person name="Dougall A."/>
            <person name="Gaze S.T."/>
            <person name="Mulvenna J."/>
            <person name="Sotillo J."/>
            <person name="Ranganathan S."/>
            <person name="Rabelo E.M."/>
            <person name="Wilson R.K."/>
            <person name="Felgner P.L."/>
            <person name="Bethony J."/>
            <person name="Hawdon J.M."/>
            <person name="Gasser R.B."/>
            <person name="Loukas A."/>
            <person name="Mitreva M."/>
        </authorList>
    </citation>
    <scope>NUCLEOTIDE SEQUENCE [LARGE SCALE GENOMIC DNA]</scope>
</reference>
<name>W2TLW4_NECAM</name>
<proteinExistence type="predicted"/>
<protein>
    <submittedName>
        <fullName evidence="2">Uncharacterized protein</fullName>
    </submittedName>
</protein>